<dbReference type="SMART" id="SM00043">
    <property type="entry name" value="CY"/>
    <property type="match status" value="1"/>
</dbReference>
<comment type="similarity">
    <text evidence="3">Belongs to the cystatin family. Phytocystatin subfamily.</text>
</comment>
<evidence type="ECO:0000259" key="4">
    <source>
        <dbReference type="SMART" id="SM00043"/>
    </source>
</evidence>
<evidence type="ECO:0000256" key="3">
    <source>
        <dbReference type="RuleBase" id="RU362130"/>
    </source>
</evidence>
<reference evidence="5" key="1">
    <citation type="submission" date="2023-07" db="EMBL/GenBank/DDBJ databases">
        <title>draft genome sequence of fig (Ficus carica).</title>
        <authorList>
            <person name="Takahashi T."/>
            <person name="Nishimura K."/>
        </authorList>
    </citation>
    <scope>NUCLEOTIDE SEQUENCE</scope>
</reference>
<dbReference type="GO" id="GO:0004869">
    <property type="term" value="F:cysteine-type endopeptidase inhibitor activity"/>
    <property type="evidence" value="ECO:0007669"/>
    <property type="project" value="UniProtKB-KW"/>
</dbReference>
<evidence type="ECO:0000313" key="6">
    <source>
        <dbReference type="Proteomes" id="UP001187192"/>
    </source>
</evidence>
<dbReference type="InterPro" id="IPR000010">
    <property type="entry name" value="Cystatin_dom"/>
</dbReference>
<dbReference type="PROSITE" id="PS00287">
    <property type="entry name" value="CYSTATIN"/>
    <property type="match status" value="1"/>
</dbReference>
<dbReference type="InterPro" id="IPR046350">
    <property type="entry name" value="Cystatin_sf"/>
</dbReference>
<dbReference type="Gene3D" id="3.10.450.10">
    <property type="match status" value="1"/>
</dbReference>
<sequence>MKLYGFSVVTFLILLYEFGICREDPFLRMKLGDFDGSQDENALIETLARFAVQEHNKQQNALLEFARVLEAREQVVAGKIYHLTLEAIDSGKKNLYEARVWVKPWMNFKQLQEFKFAHNLGVKPGILLSETFLGLFRDNK</sequence>
<dbReference type="PANTHER" id="PTHR11413:SF110">
    <property type="entry name" value="CYSTEINE PROTEINASE INHIBITOR 6"/>
    <property type="match status" value="1"/>
</dbReference>
<keyword evidence="3" id="KW-0732">Signal</keyword>
<keyword evidence="6" id="KW-1185">Reference proteome</keyword>
<dbReference type="SUPFAM" id="SSF54403">
    <property type="entry name" value="Cystatin/monellin"/>
    <property type="match status" value="1"/>
</dbReference>
<feature type="signal peptide" evidence="3">
    <location>
        <begin position="1"/>
        <end position="23"/>
    </location>
</feature>
<gene>
    <name evidence="5" type="ORF">TIFTF001_022427</name>
</gene>
<proteinExistence type="inferred from homology"/>
<accession>A0AA88ACI7</accession>
<comment type="caution">
    <text evidence="5">The sequence shown here is derived from an EMBL/GenBank/DDBJ whole genome shotgun (WGS) entry which is preliminary data.</text>
</comment>
<evidence type="ECO:0000256" key="2">
    <source>
        <dbReference type="ARBA" id="ARBA00022704"/>
    </source>
</evidence>
<feature type="chain" id="PRO_5041519024" description="Cysteine proteinase inhibitor" evidence="3">
    <location>
        <begin position="24"/>
        <end position="140"/>
    </location>
</feature>
<dbReference type="EMBL" id="BTGU01000045">
    <property type="protein sequence ID" value="GMN53279.1"/>
    <property type="molecule type" value="Genomic_DNA"/>
</dbReference>
<dbReference type="InterPro" id="IPR018073">
    <property type="entry name" value="Prot_inh_cystat_CS"/>
</dbReference>
<dbReference type="PANTHER" id="PTHR11413">
    <property type="entry name" value="CYSTATIN FAMILY MEMBER"/>
    <property type="match status" value="1"/>
</dbReference>
<dbReference type="AlphaFoldDB" id="A0AA88ACI7"/>
<dbReference type="Pfam" id="PF16845">
    <property type="entry name" value="SQAPI"/>
    <property type="match status" value="1"/>
</dbReference>
<protein>
    <recommendedName>
        <fullName evidence="3">Cysteine proteinase inhibitor</fullName>
    </recommendedName>
</protein>
<organism evidence="5 6">
    <name type="scientific">Ficus carica</name>
    <name type="common">Common fig</name>
    <dbReference type="NCBI Taxonomy" id="3494"/>
    <lineage>
        <taxon>Eukaryota</taxon>
        <taxon>Viridiplantae</taxon>
        <taxon>Streptophyta</taxon>
        <taxon>Embryophyta</taxon>
        <taxon>Tracheophyta</taxon>
        <taxon>Spermatophyta</taxon>
        <taxon>Magnoliopsida</taxon>
        <taxon>eudicotyledons</taxon>
        <taxon>Gunneridae</taxon>
        <taxon>Pentapetalae</taxon>
        <taxon>rosids</taxon>
        <taxon>fabids</taxon>
        <taxon>Rosales</taxon>
        <taxon>Moraceae</taxon>
        <taxon>Ficeae</taxon>
        <taxon>Ficus</taxon>
    </lineage>
</organism>
<evidence type="ECO:0000313" key="5">
    <source>
        <dbReference type="EMBL" id="GMN53279.1"/>
    </source>
</evidence>
<dbReference type="CDD" id="cd00042">
    <property type="entry name" value="CY"/>
    <property type="match status" value="1"/>
</dbReference>
<dbReference type="InterPro" id="IPR027214">
    <property type="entry name" value="Cystatin"/>
</dbReference>
<feature type="domain" description="Cystatin" evidence="4">
    <location>
        <begin position="29"/>
        <end position="117"/>
    </location>
</feature>
<evidence type="ECO:0000256" key="1">
    <source>
        <dbReference type="ARBA" id="ARBA00022690"/>
    </source>
</evidence>
<name>A0AA88ACI7_FICCA</name>
<keyword evidence="1 3" id="KW-0646">Protease inhibitor</keyword>
<dbReference type="Proteomes" id="UP001187192">
    <property type="component" value="Unassembled WGS sequence"/>
</dbReference>
<keyword evidence="2 3" id="KW-0789">Thiol protease inhibitor</keyword>